<evidence type="ECO:0000313" key="4">
    <source>
        <dbReference type="Proteomes" id="UP001151760"/>
    </source>
</evidence>
<reference evidence="3" key="1">
    <citation type="journal article" date="2022" name="Int. J. Mol. Sci.">
        <title>Draft Genome of Tanacetum Coccineum: Genomic Comparison of Closely Related Tanacetum-Family Plants.</title>
        <authorList>
            <person name="Yamashiro T."/>
            <person name="Shiraishi A."/>
            <person name="Nakayama K."/>
            <person name="Satake H."/>
        </authorList>
    </citation>
    <scope>NUCLEOTIDE SEQUENCE</scope>
</reference>
<comment type="caution">
    <text evidence="3">The sequence shown here is derived from an EMBL/GenBank/DDBJ whole genome shotgun (WGS) entry which is preliminary data.</text>
</comment>
<dbReference type="InterPro" id="IPR012337">
    <property type="entry name" value="RNaseH-like_sf"/>
</dbReference>
<dbReference type="InterPro" id="IPR002156">
    <property type="entry name" value="RNaseH_domain"/>
</dbReference>
<reference evidence="3" key="2">
    <citation type="submission" date="2022-01" db="EMBL/GenBank/DDBJ databases">
        <authorList>
            <person name="Yamashiro T."/>
            <person name="Shiraishi A."/>
            <person name="Satake H."/>
            <person name="Nakayama K."/>
        </authorList>
    </citation>
    <scope>NUCLEOTIDE SEQUENCE</scope>
</reference>
<evidence type="ECO:0000259" key="2">
    <source>
        <dbReference type="Pfam" id="PF13456"/>
    </source>
</evidence>
<keyword evidence="3" id="KW-0695">RNA-directed DNA polymerase</keyword>
<feature type="region of interest" description="Disordered" evidence="1">
    <location>
        <begin position="1"/>
        <end position="26"/>
    </location>
</feature>
<keyword evidence="3" id="KW-0548">Nucleotidyltransferase</keyword>
<dbReference type="Proteomes" id="UP001151760">
    <property type="component" value="Unassembled WGS sequence"/>
</dbReference>
<feature type="compositionally biased region" description="Basic and acidic residues" evidence="1">
    <location>
        <begin position="313"/>
        <end position="326"/>
    </location>
</feature>
<feature type="region of interest" description="Disordered" evidence="1">
    <location>
        <begin position="313"/>
        <end position="372"/>
    </location>
</feature>
<dbReference type="SUPFAM" id="SSF53098">
    <property type="entry name" value="Ribonuclease H-like"/>
    <property type="match status" value="1"/>
</dbReference>
<keyword evidence="4" id="KW-1185">Reference proteome</keyword>
<dbReference type="Pfam" id="PF13456">
    <property type="entry name" value="RVT_3"/>
    <property type="match status" value="1"/>
</dbReference>
<proteinExistence type="predicted"/>
<evidence type="ECO:0000256" key="1">
    <source>
        <dbReference type="SAM" id="MobiDB-lite"/>
    </source>
</evidence>
<dbReference type="EMBL" id="BQNB010018525">
    <property type="protein sequence ID" value="GJT75381.1"/>
    <property type="molecule type" value="Genomic_DNA"/>
</dbReference>
<sequence>MHPRWTLGSPGQRSQDSQQQSEHPDVWLKDVRNVEIEWNKKESADPNPKKSRVSFPKITFSEDNPISQYYTGDDPLIITADIGTTQIHKVYVDGGSSTDIMYEHCFEQLLAEEKNIKGSGVGLILTDPNGQEVTYALRFNFRASNNEAEYEALVTGLEQAIKMQAQCLEELQGHFNNFTITQIPRSKNKRADALSKLASSSFAYLTKSVLVEVVPCRSIEFKAIHTIEEVGRLCSPSGTLAIMRCAHQTEKHRLESSKARPTEPQLVQEGCMSFSLVYGSEVVLPPEIGLPTYWINTFQPRPAPDRRFCLKKERGKQARRAKEVRPKLGRTVPNSGRKTNRDIRVSRHEGTPRSANVVHQQPKKIPSINSNY</sequence>
<dbReference type="PANTHER" id="PTHR48475">
    <property type="entry name" value="RIBONUCLEASE H"/>
    <property type="match status" value="1"/>
</dbReference>
<accession>A0ABQ5GIJ7</accession>
<protein>
    <submittedName>
        <fullName evidence="3">Reverse transcriptase domain-containing protein</fullName>
    </submittedName>
</protein>
<dbReference type="GO" id="GO:0003964">
    <property type="term" value="F:RNA-directed DNA polymerase activity"/>
    <property type="evidence" value="ECO:0007669"/>
    <property type="project" value="UniProtKB-KW"/>
</dbReference>
<feature type="compositionally biased region" description="Basic and acidic residues" evidence="1">
    <location>
        <begin position="339"/>
        <end position="351"/>
    </location>
</feature>
<dbReference type="InterPro" id="IPR036397">
    <property type="entry name" value="RNaseH_sf"/>
</dbReference>
<gene>
    <name evidence="3" type="ORF">Tco_1042106</name>
</gene>
<evidence type="ECO:0000313" key="3">
    <source>
        <dbReference type="EMBL" id="GJT75381.1"/>
    </source>
</evidence>
<keyword evidence="3" id="KW-0808">Transferase</keyword>
<dbReference type="PANTHER" id="PTHR48475:SF2">
    <property type="entry name" value="RIBONUCLEASE H"/>
    <property type="match status" value="1"/>
</dbReference>
<name>A0ABQ5GIJ7_9ASTR</name>
<feature type="compositionally biased region" description="Polar residues" evidence="1">
    <location>
        <begin position="9"/>
        <end position="21"/>
    </location>
</feature>
<feature type="domain" description="RNase H type-1" evidence="2">
    <location>
        <begin position="117"/>
        <end position="164"/>
    </location>
</feature>
<organism evidence="3 4">
    <name type="scientific">Tanacetum coccineum</name>
    <dbReference type="NCBI Taxonomy" id="301880"/>
    <lineage>
        <taxon>Eukaryota</taxon>
        <taxon>Viridiplantae</taxon>
        <taxon>Streptophyta</taxon>
        <taxon>Embryophyta</taxon>
        <taxon>Tracheophyta</taxon>
        <taxon>Spermatophyta</taxon>
        <taxon>Magnoliopsida</taxon>
        <taxon>eudicotyledons</taxon>
        <taxon>Gunneridae</taxon>
        <taxon>Pentapetalae</taxon>
        <taxon>asterids</taxon>
        <taxon>campanulids</taxon>
        <taxon>Asterales</taxon>
        <taxon>Asteraceae</taxon>
        <taxon>Asteroideae</taxon>
        <taxon>Anthemideae</taxon>
        <taxon>Anthemidinae</taxon>
        <taxon>Tanacetum</taxon>
    </lineage>
</organism>
<dbReference type="Gene3D" id="3.30.420.10">
    <property type="entry name" value="Ribonuclease H-like superfamily/Ribonuclease H"/>
    <property type="match status" value="1"/>
</dbReference>